<dbReference type="EMBL" id="JWLW01000003">
    <property type="protein sequence ID" value="KHT57449.1"/>
    <property type="molecule type" value="Genomic_DNA"/>
</dbReference>
<accession>A0A0B3YHX3</accession>
<comment type="caution">
    <text evidence="1">The sequence shown here is derived from an EMBL/GenBank/DDBJ whole genome shotgun (WGS) entry which is preliminary data.</text>
</comment>
<dbReference type="Proteomes" id="UP000031197">
    <property type="component" value="Unassembled WGS sequence"/>
</dbReference>
<dbReference type="InterPro" id="IPR038086">
    <property type="entry name" value="DUF2789_sf"/>
</dbReference>
<dbReference type="AlphaFoldDB" id="A0A0B3YHX3"/>
<protein>
    <recommendedName>
        <fullName evidence="3">DUF2789 domain-containing protein</fullName>
    </recommendedName>
</protein>
<reference evidence="1 2" key="1">
    <citation type="submission" date="2014-12" db="EMBL/GenBank/DDBJ databases">
        <title>Genome sequencing of Alteromonas marina AD001.</title>
        <authorList>
            <person name="Adrian T.G.S."/>
            <person name="Chan K.G."/>
        </authorList>
    </citation>
    <scope>NUCLEOTIDE SEQUENCE [LARGE SCALE GENOMIC DNA]</scope>
    <source>
        <strain evidence="1 2">AD001</strain>
    </source>
</reference>
<proteinExistence type="predicted"/>
<dbReference type="InterPro" id="IPR021250">
    <property type="entry name" value="DUF2789"/>
</dbReference>
<sequence>MFTEQPTMNSLFSQLGLGSSDEEIAEFFEAHRGLNNSQHLHEAPYWNESQSAFLKEAIVEDAAWAEIIDQLNAELHE</sequence>
<name>A0A0B3YHX3_9ALTE</name>
<organism evidence="1 2">
    <name type="scientific">Alteromonas marina</name>
    <dbReference type="NCBI Taxonomy" id="203795"/>
    <lineage>
        <taxon>Bacteria</taxon>
        <taxon>Pseudomonadati</taxon>
        <taxon>Pseudomonadota</taxon>
        <taxon>Gammaproteobacteria</taxon>
        <taxon>Alteromonadales</taxon>
        <taxon>Alteromonadaceae</taxon>
        <taxon>Alteromonas/Salinimonas group</taxon>
        <taxon>Alteromonas</taxon>
    </lineage>
</organism>
<evidence type="ECO:0008006" key="3">
    <source>
        <dbReference type="Google" id="ProtNLM"/>
    </source>
</evidence>
<evidence type="ECO:0000313" key="1">
    <source>
        <dbReference type="EMBL" id="KHT57449.1"/>
    </source>
</evidence>
<evidence type="ECO:0000313" key="2">
    <source>
        <dbReference type="Proteomes" id="UP000031197"/>
    </source>
</evidence>
<dbReference type="RefSeq" id="WP_039216525.1">
    <property type="nucleotide sequence ID" value="NZ_JWLW01000003.1"/>
</dbReference>
<dbReference type="OrthoDB" id="5828847at2"/>
<keyword evidence="2" id="KW-1185">Reference proteome</keyword>
<dbReference type="Pfam" id="PF10982">
    <property type="entry name" value="DUF2789"/>
    <property type="match status" value="1"/>
</dbReference>
<dbReference type="Gene3D" id="1.10.10.1130">
    <property type="entry name" value="Uncharacterised protein PF10982, DUF2789"/>
    <property type="match status" value="1"/>
</dbReference>
<gene>
    <name evidence="1" type="ORF">RJ41_02100</name>
</gene>